<evidence type="ECO:0000256" key="6">
    <source>
        <dbReference type="SAM" id="Phobius"/>
    </source>
</evidence>
<keyword evidence="2 6" id="KW-0812">Transmembrane</keyword>
<dbReference type="VEuPathDB" id="VectorBase:ISCI005964"/>
<dbReference type="PANTHER" id="PTHR11785:SF516">
    <property type="entry name" value="AMINO ACID PERMEASE_ SLC12A DOMAIN-CONTAINING PROTEIN"/>
    <property type="match status" value="1"/>
</dbReference>
<keyword evidence="3 6" id="KW-1133">Transmembrane helix</keyword>
<dbReference type="EMBL" id="ABJB010893145">
    <property type="status" value="NOT_ANNOTATED_CDS"/>
    <property type="molecule type" value="Genomic_DNA"/>
</dbReference>
<feature type="transmembrane region" description="Helical" evidence="6">
    <location>
        <begin position="37"/>
        <end position="57"/>
    </location>
</feature>
<dbReference type="VEuPathDB" id="VectorBase:ISCP_002255"/>
<dbReference type="OrthoDB" id="5982228at2759"/>
<feature type="transmembrane region" description="Helical" evidence="6">
    <location>
        <begin position="448"/>
        <end position="468"/>
    </location>
</feature>
<dbReference type="AlphaFoldDB" id="B7PPC1"/>
<feature type="transmembrane region" description="Helical" evidence="6">
    <location>
        <begin position="192"/>
        <end position="213"/>
    </location>
</feature>
<dbReference type="PaxDb" id="6945-B7PPC1"/>
<evidence type="ECO:0000313" key="9">
    <source>
        <dbReference type="Proteomes" id="UP000001555"/>
    </source>
</evidence>
<dbReference type="EMBL" id="DS756896">
    <property type="protein sequence ID" value="EEC08443.1"/>
    <property type="molecule type" value="Genomic_DNA"/>
</dbReference>
<evidence type="ECO:0000256" key="3">
    <source>
        <dbReference type="ARBA" id="ARBA00022989"/>
    </source>
</evidence>
<dbReference type="GO" id="GO:0015179">
    <property type="term" value="F:L-amino acid transmembrane transporter activity"/>
    <property type="evidence" value="ECO:0000318"/>
    <property type="project" value="GO_Central"/>
</dbReference>
<feature type="region of interest" description="Disordered" evidence="5">
    <location>
        <begin position="1"/>
        <end position="29"/>
    </location>
</feature>
<gene>
    <name evidence="7" type="ORF">IscW_ISCW005964</name>
</gene>
<dbReference type="STRING" id="6945.B7PPC1"/>
<feature type="transmembrane region" description="Helical" evidence="6">
    <location>
        <begin position="69"/>
        <end position="93"/>
    </location>
</feature>
<feature type="transmembrane region" description="Helical" evidence="6">
    <location>
        <begin position="421"/>
        <end position="442"/>
    </location>
</feature>
<evidence type="ECO:0000256" key="1">
    <source>
        <dbReference type="ARBA" id="ARBA00004141"/>
    </source>
</evidence>
<feature type="transmembrane region" description="Helical" evidence="6">
    <location>
        <begin position="161"/>
        <end position="180"/>
    </location>
</feature>
<sequence length="506" mass="54507">IVSSSAKDPSRYTVNNSNSEDVTKDSGAQTPRLKREVGLVSATALLIGAVIGSGIFVTPSTVFRNSGSIGVVLVVWSVCGVLTLIGGLCYAELGTLLPASGGEYAYLIAGGKWLGKFGDIVPFFHAWFFLLISDPMSAAFQGLTFSSYILSIVYRSCPPPYTVNVLVALAFTSLATLLNCLSVKTSARVQDVLSSIKCLVLLSIIITGVVSAFRENHLLDTPFFTDDTKAANVVFAFYGAIFSYSGWNLITYIAEEIKNPARNIPWALIFGIFTITLIYIGTNVAYFVVLDASTIASTDAIAVSFAAATWGPLAATVIPICVAISCFGSLCAGYFGSARVMLAAGRQGHLPLVFSFITSKTSLPLTSILLRGFLAVGYTFVGSVEALIVGGVFLLSLTDVFVVLTLFILRFTMEDAPRPYRVPIVLAVLRLLVSVALIVLPFLKPVEYLQYVVIMAILTLGGVYYVLFTRFELVVPGSRQTSYFVQKLLMCVPSVNELELMLKEKL</sequence>
<feature type="non-terminal residue" evidence="7">
    <location>
        <position position="1"/>
    </location>
</feature>
<dbReference type="Pfam" id="PF13520">
    <property type="entry name" value="AA_permease_2"/>
    <property type="match status" value="1"/>
</dbReference>
<reference evidence="7 9" key="1">
    <citation type="submission" date="2008-03" db="EMBL/GenBank/DDBJ databases">
        <title>Annotation of Ixodes scapularis.</title>
        <authorList>
            <consortium name="Ixodes scapularis Genome Project Consortium"/>
            <person name="Caler E."/>
            <person name="Hannick L.I."/>
            <person name="Bidwell S."/>
            <person name="Joardar V."/>
            <person name="Thiagarajan M."/>
            <person name="Amedeo P."/>
            <person name="Galinsky K.J."/>
            <person name="Schobel S."/>
            <person name="Inman J."/>
            <person name="Hostetler J."/>
            <person name="Miller J."/>
            <person name="Hammond M."/>
            <person name="Megy K."/>
            <person name="Lawson D."/>
            <person name="Kodira C."/>
            <person name="Sutton G."/>
            <person name="Meyer J."/>
            <person name="Hill C.A."/>
            <person name="Birren B."/>
            <person name="Nene V."/>
            <person name="Collins F."/>
            <person name="Alarcon-Chaidez F."/>
            <person name="Wikel S."/>
            <person name="Strausberg R."/>
        </authorList>
    </citation>
    <scope>NUCLEOTIDE SEQUENCE [LARGE SCALE GENOMIC DNA]</scope>
    <source>
        <strain evidence="9">Wikel</strain>
        <strain evidence="7">Wikel colony</strain>
    </source>
</reference>
<proteinExistence type="predicted"/>
<comment type="subcellular location">
    <subcellularLocation>
        <location evidence="1">Membrane</location>
        <topology evidence="1">Multi-pass membrane protein</topology>
    </subcellularLocation>
</comment>
<dbReference type="EMBL" id="ABJB010788405">
    <property type="status" value="NOT_ANNOTATED_CDS"/>
    <property type="molecule type" value="Genomic_DNA"/>
</dbReference>
<dbReference type="GO" id="GO:0003333">
    <property type="term" value="P:amino acid transmembrane transport"/>
    <property type="evidence" value="ECO:0000318"/>
    <property type="project" value="GO_Central"/>
</dbReference>
<keyword evidence="4 6" id="KW-0472">Membrane</keyword>
<evidence type="ECO:0000313" key="8">
    <source>
        <dbReference type="EnsemblMetazoa" id="ISCW005964-PA"/>
    </source>
</evidence>
<feature type="compositionally biased region" description="Polar residues" evidence="5">
    <location>
        <begin position="1"/>
        <end position="20"/>
    </location>
</feature>
<feature type="transmembrane region" description="Helical" evidence="6">
    <location>
        <begin position="233"/>
        <end position="254"/>
    </location>
</feature>
<evidence type="ECO:0000256" key="2">
    <source>
        <dbReference type="ARBA" id="ARBA00022692"/>
    </source>
</evidence>
<feature type="transmembrane region" description="Helical" evidence="6">
    <location>
        <begin position="387"/>
        <end position="409"/>
    </location>
</feature>
<dbReference type="VEuPathDB" id="VectorBase:ISCW005964"/>
<evidence type="ECO:0000313" key="7">
    <source>
        <dbReference type="EMBL" id="EEC08443.1"/>
    </source>
</evidence>
<dbReference type="InterPro" id="IPR050598">
    <property type="entry name" value="AminoAcid_Transporter"/>
</dbReference>
<dbReference type="InterPro" id="IPR002293">
    <property type="entry name" value="AA/rel_permease1"/>
</dbReference>
<dbReference type="GO" id="GO:0016020">
    <property type="term" value="C:membrane"/>
    <property type="evidence" value="ECO:0007669"/>
    <property type="project" value="UniProtKB-SubCell"/>
</dbReference>
<dbReference type="PIRSF" id="PIRSF006060">
    <property type="entry name" value="AA_transporter"/>
    <property type="match status" value="1"/>
</dbReference>
<organism>
    <name type="scientific">Ixodes scapularis</name>
    <name type="common">Black-legged tick</name>
    <name type="synonym">Deer tick</name>
    <dbReference type="NCBI Taxonomy" id="6945"/>
    <lineage>
        <taxon>Eukaryota</taxon>
        <taxon>Metazoa</taxon>
        <taxon>Ecdysozoa</taxon>
        <taxon>Arthropoda</taxon>
        <taxon>Chelicerata</taxon>
        <taxon>Arachnida</taxon>
        <taxon>Acari</taxon>
        <taxon>Parasitiformes</taxon>
        <taxon>Ixodida</taxon>
        <taxon>Ixodoidea</taxon>
        <taxon>Ixodidae</taxon>
        <taxon>Ixodinae</taxon>
        <taxon>Ixodes</taxon>
    </lineage>
</organism>
<name>B7PPC1_IXOSC</name>
<reference evidence="8" key="2">
    <citation type="submission" date="2020-05" db="UniProtKB">
        <authorList>
            <consortium name="EnsemblMetazoa"/>
        </authorList>
    </citation>
    <scope>IDENTIFICATION</scope>
    <source>
        <strain evidence="8">wikel</strain>
    </source>
</reference>
<evidence type="ECO:0000256" key="4">
    <source>
        <dbReference type="ARBA" id="ARBA00023136"/>
    </source>
</evidence>
<dbReference type="PANTHER" id="PTHR11785">
    <property type="entry name" value="AMINO ACID TRANSPORTER"/>
    <property type="match status" value="1"/>
</dbReference>
<feature type="transmembrane region" description="Helical" evidence="6">
    <location>
        <begin position="309"/>
        <end position="342"/>
    </location>
</feature>
<protein>
    <submittedName>
        <fullName evidence="7 8">Amino acid transporter, putative</fullName>
    </submittedName>
</protein>
<dbReference type="FunFam" id="1.20.1740.10:FF:000105">
    <property type="entry name" value="Amino acid transporter, putative"/>
    <property type="match status" value="1"/>
</dbReference>
<dbReference type="Gene3D" id="1.20.1740.10">
    <property type="entry name" value="Amino acid/polyamine transporter I"/>
    <property type="match status" value="1"/>
</dbReference>
<accession>B7PPC1</accession>
<dbReference type="Proteomes" id="UP000001555">
    <property type="component" value="Unassembled WGS sequence"/>
</dbReference>
<evidence type="ECO:0000256" key="5">
    <source>
        <dbReference type="SAM" id="MobiDB-lite"/>
    </source>
</evidence>
<feature type="transmembrane region" description="Helical" evidence="6">
    <location>
        <begin position="266"/>
        <end position="289"/>
    </location>
</feature>
<dbReference type="EnsemblMetazoa" id="ISCW005964-RA">
    <property type="protein sequence ID" value="ISCW005964-PA"/>
    <property type="gene ID" value="ISCW005964"/>
</dbReference>
<dbReference type="HOGENOM" id="CLU_007946_3_0_1"/>
<keyword evidence="9" id="KW-1185">Reference proteome</keyword>
<dbReference type="EMBL" id="ABJB010586729">
    <property type="status" value="NOT_ANNOTATED_CDS"/>
    <property type="molecule type" value="Genomic_DNA"/>
</dbReference>